<protein>
    <recommendedName>
        <fullName evidence="5">Transmembrane protein</fullName>
    </recommendedName>
</protein>
<sequence>MLLVMFRFLATACLAEEVACVPTEEHVTVPINVKLTYAGAPPLFMRESSWTPAAKQDFLQQLRKFVRHTALPSEVDDDTSAFLIGKLHPNACSVVQFSYEYDIHFVDAKTASQLDNILTSVQGNTPSMYVNGTAVADRFWEALQSNVNFQTSKHPEVYNVLMYNAMSVAPQYGYRAEEGSTIGTIAISSENRFAVIDVGAKPFFLQSAEYLTAGDLLMAKSGAPPEYASELHGIVSQLLTPPASRKMRRFPPETRLAFKLSLIDVSAVIGRMPGVAGDSQGNKSLGSTFSEDQFIRVLNTVFHNHAVPDKEVTVSIEKLDMTENANMAMAVSRAFSMKGLDMILDSESLVHSITWNASEQYRYFVDSSFVAHFPMYLFSFADDSRVTHFETGERVRAVVVDNEVLIMTENRLRDDKDEYVSTTSEATKEVLELLCGLGQKSLPFISSKNGVVPLILRDIAKRNIVIQEIDWSRSVAAWKSKELLNFEGLDSRLIPHDKGSQMAVSRAKIEKGLKGLVAEWQKASVSMSLENVESVTLHLAQISREMADRLHEEVCKQPLPEEILLKAEAEDLSEKKLSVAQKKSFALAVYLVLSAISGLVCGAYLHHKAVKKSGFRPSYLDDLSIGQTVRNFDVSTTTQWFSTLTSSYKSKTH</sequence>
<feature type="chain" id="PRO_5016025818" description="Transmembrane protein" evidence="2">
    <location>
        <begin position="16"/>
        <end position="653"/>
    </location>
</feature>
<evidence type="ECO:0000313" key="4">
    <source>
        <dbReference type="Proteomes" id="UP000247409"/>
    </source>
</evidence>
<keyword evidence="1" id="KW-0472">Membrane</keyword>
<feature type="signal peptide" evidence="2">
    <location>
        <begin position="1"/>
        <end position="15"/>
    </location>
</feature>
<proteinExistence type="predicted"/>
<evidence type="ECO:0000256" key="1">
    <source>
        <dbReference type="SAM" id="Phobius"/>
    </source>
</evidence>
<dbReference type="EMBL" id="NBIV01000001">
    <property type="protein sequence ID" value="PXF50011.1"/>
    <property type="molecule type" value="Genomic_DNA"/>
</dbReference>
<organism evidence="3 4">
    <name type="scientific">Gracilariopsis chorda</name>
    <dbReference type="NCBI Taxonomy" id="448386"/>
    <lineage>
        <taxon>Eukaryota</taxon>
        <taxon>Rhodophyta</taxon>
        <taxon>Florideophyceae</taxon>
        <taxon>Rhodymeniophycidae</taxon>
        <taxon>Gracilariales</taxon>
        <taxon>Gracilariaceae</taxon>
        <taxon>Gracilariopsis</taxon>
    </lineage>
</organism>
<evidence type="ECO:0000256" key="2">
    <source>
        <dbReference type="SAM" id="SignalP"/>
    </source>
</evidence>
<evidence type="ECO:0008006" key="5">
    <source>
        <dbReference type="Google" id="ProtNLM"/>
    </source>
</evidence>
<accession>A0A2V3J6F9</accession>
<keyword evidence="1" id="KW-1133">Transmembrane helix</keyword>
<keyword evidence="4" id="KW-1185">Reference proteome</keyword>
<gene>
    <name evidence="3" type="ORF">BWQ96_00171</name>
</gene>
<dbReference type="OrthoDB" id="3738at2759"/>
<keyword evidence="2" id="KW-0732">Signal</keyword>
<dbReference type="Proteomes" id="UP000247409">
    <property type="component" value="Unassembled WGS sequence"/>
</dbReference>
<feature type="transmembrane region" description="Helical" evidence="1">
    <location>
        <begin position="585"/>
        <end position="606"/>
    </location>
</feature>
<name>A0A2V3J6F9_9FLOR</name>
<dbReference type="AlphaFoldDB" id="A0A2V3J6F9"/>
<reference evidence="3 4" key="1">
    <citation type="journal article" date="2018" name="Mol. Biol. Evol.">
        <title>Analysis of the draft genome of the red seaweed Gracilariopsis chorda provides insights into genome size evolution in Rhodophyta.</title>
        <authorList>
            <person name="Lee J."/>
            <person name="Yang E.C."/>
            <person name="Graf L."/>
            <person name="Yang J.H."/>
            <person name="Qiu H."/>
            <person name="Zel Zion U."/>
            <person name="Chan C.X."/>
            <person name="Stephens T.G."/>
            <person name="Weber A.P.M."/>
            <person name="Boo G.H."/>
            <person name="Boo S.M."/>
            <person name="Kim K.M."/>
            <person name="Shin Y."/>
            <person name="Jung M."/>
            <person name="Lee S.J."/>
            <person name="Yim H.S."/>
            <person name="Lee J.H."/>
            <person name="Bhattacharya D."/>
            <person name="Yoon H.S."/>
        </authorList>
    </citation>
    <scope>NUCLEOTIDE SEQUENCE [LARGE SCALE GENOMIC DNA]</scope>
    <source>
        <strain evidence="3 4">SKKU-2015</strain>
        <tissue evidence="3">Whole body</tissue>
    </source>
</reference>
<keyword evidence="1" id="KW-0812">Transmembrane</keyword>
<evidence type="ECO:0000313" key="3">
    <source>
        <dbReference type="EMBL" id="PXF50011.1"/>
    </source>
</evidence>
<comment type="caution">
    <text evidence="3">The sequence shown here is derived from an EMBL/GenBank/DDBJ whole genome shotgun (WGS) entry which is preliminary data.</text>
</comment>